<dbReference type="AlphaFoldDB" id="A0A1H2Y7L1"/>
<protein>
    <submittedName>
        <fullName evidence="2">Transposase DDE domain-containing protein</fullName>
    </submittedName>
</protein>
<evidence type="ECO:0000313" key="2">
    <source>
        <dbReference type="EMBL" id="SDX01041.1"/>
    </source>
</evidence>
<reference evidence="3" key="1">
    <citation type="submission" date="2016-10" db="EMBL/GenBank/DDBJ databases">
        <authorList>
            <person name="Varghese N."/>
            <person name="Submissions S."/>
        </authorList>
    </citation>
    <scope>NUCLEOTIDE SEQUENCE [LARGE SCALE GENOMIC DNA]</scope>
    <source>
        <strain evidence="3">DSM 26922</strain>
    </source>
</reference>
<sequence length="106" mass="12559">MAPALYVIWKLPTRFIVACWLLADRGYDTDWFRNDLKVTDIEPCISSRKSRNVAIPHDRSRYKLRHKIENTFGKLKDWRRIATRYDGCPELFLSTIALTAIVLFWL</sequence>
<feature type="domain" description="Transposase DDE" evidence="1">
    <location>
        <begin position="21"/>
        <end position="103"/>
    </location>
</feature>
<proteinExistence type="predicted"/>
<accession>A0A1H2Y7L1</accession>
<dbReference type="EMBL" id="FNOI01000003">
    <property type="protein sequence ID" value="SDX01041.1"/>
    <property type="molecule type" value="Genomic_DNA"/>
</dbReference>
<organism evidence="2 3">
    <name type="scientific">Litoreibacter albidus</name>
    <dbReference type="NCBI Taxonomy" id="670155"/>
    <lineage>
        <taxon>Bacteria</taxon>
        <taxon>Pseudomonadati</taxon>
        <taxon>Pseudomonadota</taxon>
        <taxon>Alphaproteobacteria</taxon>
        <taxon>Rhodobacterales</taxon>
        <taxon>Roseobacteraceae</taxon>
        <taxon>Litoreibacter</taxon>
    </lineage>
</organism>
<gene>
    <name evidence="2" type="ORF">SAMN04488001_2241</name>
</gene>
<dbReference type="InterPro" id="IPR025668">
    <property type="entry name" value="Tnp_DDE_dom"/>
</dbReference>
<evidence type="ECO:0000259" key="1">
    <source>
        <dbReference type="Pfam" id="PF13586"/>
    </source>
</evidence>
<name>A0A1H2Y7L1_9RHOB</name>
<dbReference type="Pfam" id="PF13586">
    <property type="entry name" value="DDE_Tnp_1_2"/>
    <property type="match status" value="1"/>
</dbReference>
<evidence type="ECO:0000313" key="3">
    <source>
        <dbReference type="Proteomes" id="UP000199441"/>
    </source>
</evidence>
<keyword evidence="3" id="KW-1185">Reference proteome</keyword>
<dbReference type="Proteomes" id="UP000199441">
    <property type="component" value="Unassembled WGS sequence"/>
</dbReference>